<dbReference type="STRING" id="3818.A0A445DEY2"/>
<sequence length="317" mass="35400">MHPWSPSRLTNGVATFPLSALSLPLTICHHPFPLNPLFISHQPPSRLPSPLTSLRVMMVLHCFSPLDDNELMTLSYNEREVRRCFFDPQRRRLVFLSRSRQCCPSQQFFPKSVSFTNATATGAGTGTGTAVTLNGRFVSLSSPIHVRTAFLCEFSLNLILRLFVDNHCPWKAKCLSLQVLSKLGPNLSSSVILEVLDMGLHDEAEKIMCLVRLVIWYIKRDNEKVKKLVPITLGLLSCLYGCRGATSGLHTNECLYGEVIVIFSNHVGDHFGVWFLLSILVPRMISKRTIDGAAIQCDTSLMIVTKNGDLKIAFVEV</sequence>
<comment type="caution">
    <text evidence="1">The sequence shown here is derived from an EMBL/GenBank/DDBJ whole genome shotgun (WGS) entry which is preliminary data.</text>
</comment>
<accession>A0A445DEY2</accession>
<keyword evidence="2" id="KW-1185">Reference proteome</keyword>
<gene>
    <name evidence="1" type="ORF">Ahy_A04g018936</name>
</gene>
<dbReference type="AlphaFoldDB" id="A0A445DEY2"/>
<proteinExistence type="predicted"/>
<evidence type="ECO:0000313" key="2">
    <source>
        <dbReference type="Proteomes" id="UP000289738"/>
    </source>
</evidence>
<reference evidence="1 2" key="1">
    <citation type="submission" date="2019-01" db="EMBL/GenBank/DDBJ databases">
        <title>Sequencing of cultivated peanut Arachis hypogaea provides insights into genome evolution and oil improvement.</title>
        <authorList>
            <person name="Chen X."/>
        </authorList>
    </citation>
    <scope>NUCLEOTIDE SEQUENCE [LARGE SCALE GENOMIC DNA]</scope>
    <source>
        <strain evidence="2">cv. Fuhuasheng</strain>
        <tissue evidence="1">Leaves</tissue>
    </source>
</reference>
<organism evidence="1 2">
    <name type="scientific">Arachis hypogaea</name>
    <name type="common">Peanut</name>
    <dbReference type="NCBI Taxonomy" id="3818"/>
    <lineage>
        <taxon>Eukaryota</taxon>
        <taxon>Viridiplantae</taxon>
        <taxon>Streptophyta</taxon>
        <taxon>Embryophyta</taxon>
        <taxon>Tracheophyta</taxon>
        <taxon>Spermatophyta</taxon>
        <taxon>Magnoliopsida</taxon>
        <taxon>eudicotyledons</taxon>
        <taxon>Gunneridae</taxon>
        <taxon>Pentapetalae</taxon>
        <taxon>rosids</taxon>
        <taxon>fabids</taxon>
        <taxon>Fabales</taxon>
        <taxon>Fabaceae</taxon>
        <taxon>Papilionoideae</taxon>
        <taxon>50 kb inversion clade</taxon>
        <taxon>dalbergioids sensu lato</taxon>
        <taxon>Dalbergieae</taxon>
        <taxon>Pterocarpus clade</taxon>
        <taxon>Arachis</taxon>
    </lineage>
</organism>
<evidence type="ECO:0000313" key="1">
    <source>
        <dbReference type="EMBL" id="RYR61731.1"/>
    </source>
</evidence>
<name>A0A445DEY2_ARAHY</name>
<dbReference type="EMBL" id="SDMP01000004">
    <property type="protein sequence ID" value="RYR61731.1"/>
    <property type="molecule type" value="Genomic_DNA"/>
</dbReference>
<dbReference type="Proteomes" id="UP000289738">
    <property type="component" value="Chromosome A04"/>
</dbReference>
<protein>
    <submittedName>
        <fullName evidence="1">Uncharacterized protein</fullName>
    </submittedName>
</protein>